<accession>A0A4P6U2U3</accession>
<keyword evidence="1" id="KW-0614">Plasmid</keyword>
<dbReference type="EMBL" id="CP032230">
    <property type="protein sequence ID" value="QBJ94445.1"/>
    <property type="molecule type" value="Genomic_DNA"/>
</dbReference>
<dbReference type="KEGG" id="sseo:D0Z67_29185"/>
<evidence type="ECO:0000313" key="1">
    <source>
        <dbReference type="EMBL" id="QBJ94445.1"/>
    </source>
</evidence>
<gene>
    <name evidence="1" type="ORF">D0Z67_29185</name>
</gene>
<sequence length="154" mass="15903">MAATDRLDGTELGDCLADLTTGSNIHPGVRTIAAGIRTIAEDPTLTPTDVQLLLAQLAASPDACDTVGAIAALIEHLTTATQPALNPLPAPLRKDIQHQGELAAWQLRDPDLRTHPATACAALDTPAANSGQCSVCGGTFPDWNGGVCDACRNQ</sequence>
<keyword evidence="2" id="KW-1185">Reference proteome</keyword>
<dbReference type="RefSeq" id="WP_031182940.1">
    <property type="nucleotide sequence ID" value="NZ_CP032230.1"/>
</dbReference>
<name>A0A4P6U2U3_STRSO</name>
<dbReference type="AlphaFoldDB" id="A0A4P6U2U3"/>
<evidence type="ECO:0000313" key="2">
    <source>
        <dbReference type="Proteomes" id="UP000292547"/>
    </source>
</evidence>
<geneLocation type="plasmid" evidence="1">
    <name>unnamed</name>
</geneLocation>
<reference evidence="1 2" key="1">
    <citation type="submission" date="2018-08" db="EMBL/GenBank/DDBJ databases">
        <title>The complete genome sequence of Streptomyces seoulensis, a pioneer strain for nickel superoxide dismutase discovery.</title>
        <authorList>
            <person name="Shin J."/>
            <person name="Lee J.-S."/>
            <person name="Lee E.-J."/>
            <person name="Youn H.-D."/>
        </authorList>
    </citation>
    <scope>NUCLEOTIDE SEQUENCE [LARGE SCALE GENOMIC DNA]</scope>
    <source>
        <strain evidence="1 2">KCTC 9819</strain>
        <plasmid evidence="1 2">unnamed</plasmid>
    </source>
</reference>
<protein>
    <submittedName>
        <fullName evidence="1">Uncharacterized protein</fullName>
    </submittedName>
</protein>
<organism evidence="1 2">
    <name type="scientific">Streptomyces seoulensis</name>
    <dbReference type="NCBI Taxonomy" id="73044"/>
    <lineage>
        <taxon>Bacteria</taxon>
        <taxon>Bacillati</taxon>
        <taxon>Actinomycetota</taxon>
        <taxon>Actinomycetes</taxon>
        <taxon>Kitasatosporales</taxon>
        <taxon>Streptomycetaceae</taxon>
        <taxon>Streptomyces</taxon>
    </lineage>
</organism>
<dbReference type="GeneID" id="300102974"/>
<dbReference type="Proteomes" id="UP000292547">
    <property type="component" value="Plasmid unnamed"/>
</dbReference>
<proteinExistence type="predicted"/>
<dbReference type="STRING" id="73044.GCA_000725795_04830"/>